<dbReference type="EMBL" id="CP005286">
    <property type="protein sequence ID" value="AJE32445.1"/>
    <property type="molecule type" value="Genomic_DNA"/>
</dbReference>
<organism evidence="1 2">
    <name type="scientific">Corynebacterium humireducens NBRC 106098 = DSM 45392</name>
    <dbReference type="NCBI Taxonomy" id="1223515"/>
    <lineage>
        <taxon>Bacteria</taxon>
        <taxon>Bacillati</taxon>
        <taxon>Actinomycetota</taxon>
        <taxon>Actinomycetes</taxon>
        <taxon>Mycobacteriales</taxon>
        <taxon>Corynebacteriaceae</taxon>
        <taxon>Corynebacterium</taxon>
    </lineage>
</organism>
<dbReference type="AlphaFoldDB" id="A0A0B5D0Z2"/>
<sequence>MPFHPAEREILLAVRYVGPAVVSRLEQLGYTSLGALAAADPADILDGGAAATGSTCWRNSPQARKAVEGAVSAARAHSHPKR</sequence>
<proteinExistence type="predicted"/>
<dbReference type="HOGENOM" id="CLU_176768_0_0_11"/>
<accession>A0A0B5D0Z2</accession>
<gene>
    <name evidence="1" type="ORF">B842_02960</name>
</gene>
<keyword evidence="2" id="KW-1185">Reference proteome</keyword>
<dbReference type="STRING" id="1223515.B842_02960"/>
<name>A0A0B5D0Z2_9CORY</name>
<dbReference type="Gene3D" id="1.10.150.20">
    <property type="entry name" value="5' to 3' exonuclease, C-terminal subdomain"/>
    <property type="match status" value="1"/>
</dbReference>
<evidence type="ECO:0000313" key="2">
    <source>
        <dbReference type="Proteomes" id="UP000031524"/>
    </source>
</evidence>
<evidence type="ECO:0000313" key="1">
    <source>
        <dbReference type="EMBL" id="AJE32445.1"/>
    </source>
</evidence>
<reference evidence="1 2" key="1">
    <citation type="submission" date="2013-04" db="EMBL/GenBank/DDBJ databases">
        <title>Complete genome sequence of Corynebacterium humireducens DSM 45392(T), isolated from a wastewater-fed microbial fuel cell.</title>
        <authorList>
            <person name="Ruckert C."/>
            <person name="Albersmeier A."/>
            <person name="Kalinowski J."/>
        </authorList>
    </citation>
    <scope>NUCLEOTIDE SEQUENCE [LARGE SCALE GENOMIC DNA]</scope>
    <source>
        <strain evidence="2">MFC-5</strain>
    </source>
</reference>
<dbReference type="Proteomes" id="UP000031524">
    <property type="component" value="Chromosome"/>
</dbReference>
<dbReference type="KEGG" id="chm:B842_02960"/>
<dbReference type="RefSeq" id="WP_040085121.1">
    <property type="nucleotide sequence ID" value="NZ_BCSU01000016.1"/>
</dbReference>
<evidence type="ECO:0008006" key="3">
    <source>
        <dbReference type="Google" id="ProtNLM"/>
    </source>
</evidence>
<dbReference type="OrthoDB" id="4467269at2"/>
<protein>
    <recommendedName>
        <fullName evidence="3">Pathogenicity locus</fullName>
    </recommendedName>
</protein>